<feature type="transmembrane region" description="Helical" evidence="1">
    <location>
        <begin position="12"/>
        <end position="31"/>
    </location>
</feature>
<dbReference type="Proteomes" id="UP000183047">
    <property type="component" value="Unassembled WGS sequence"/>
</dbReference>
<name>A0A1G5GYC3_9FIRM</name>
<dbReference type="EMBL" id="FMUR01000028">
    <property type="protein sequence ID" value="SCY56592.1"/>
    <property type="molecule type" value="Genomic_DNA"/>
</dbReference>
<evidence type="ECO:0000256" key="1">
    <source>
        <dbReference type="SAM" id="Phobius"/>
    </source>
</evidence>
<proteinExistence type="predicted"/>
<protein>
    <submittedName>
        <fullName evidence="2">Uncharacterized protein</fullName>
    </submittedName>
</protein>
<dbReference type="OrthoDB" id="9795825at2"/>
<dbReference type="Pfam" id="PF20462">
    <property type="entry name" value="DUF6715"/>
    <property type="match status" value="1"/>
</dbReference>
<organism evidence="2 3">
    <name type="scientific">Butyrivibrio hungatei</name>
    <dbReference type="NCBI Taxonomy" id="185008"/>
    <lineage>
        <taxon>Bacteria</taxon>
        <taxon>Bacillati</taxon>
        <taxon>Bacillota</taxon>
        <taxon>Clostridia</taxon>
        <taxon>Lachnospirales</taxon>
        <taxon>Lachnospiraceae</taxon>
        <taxon>Butyrivibrio</taxon>
    </lineage>
</organism>
<evidence type="ECO:0000313" key="3">
    <source>
        <dbReference type="Proteomes" id="UP000183047"/>
    </source>
</evidence>
<accession>A0A1G5GYC3</accession>
<keyword evidence="1" id="KW-0812">Transmembrane</keyword>
<evidence type="ECO:0000313" key="2">
    <source>
        <dbReference type="EMBL" id="SCY56592.1"/>
    </source>
</evidence>
<dbReference type="AlphaFoldDB" id="A0A1G5GYC3"/>
<dbReference type="RefSeq" id="WP_074463465.1">
    <property type="nucleotide sequence ID" value="NZ_FMUR01000028.1"/>
</dbReference>
<gene>
    <name evidence="2" type="ORF">SAMN02910451_03112</name>
</gene>
<keyword evidence="3" id="KW-1185">Reference proteome</keyword>
<keyword evidence="1" id="KW-1133">Transmembrane helix</keyword>
<dbReference type="InterPro" id="IPR046563">
    <property type="entry name" value="DUF6715"/>
</dbReference>
<keyword evidence="1" id="KW-0472">Membrane</keyword>
<sequence length="191" mass="21990">MENNSVKSAIMKSIVLLALGAVVVVGLYFMFVGSKKSPEEEQYNLTAVDEITTTNLEKNYPANPRMVVDLYAKTMQVLYKEEYTEGQQDKMLYVLKGIMDDELLEKQVDFSRSMKNEISERKEGDYSISNYLVQNTEPEVVTVSGKKMCNVQCLFSLRKGTSTVANYYQFILRQDDDKRWKILGWDVNTKQ</sequence>
<reference evidence="3" key="1">
    <citation type="submission" date="2016-10" db="EMBL/GenBank/DDBJ databases">
        <authorList>
            <person name="Varghese N."/>
            <person name="Submissions S."/>
        </authorList>
    </citation>
    <scope>NUCLEOTIDE SEQUENCE [LARGE SCALE GENOMIC DNA]</scope>
    <source>
        <strain evidence="3">XBD2006</strain>
    </source>
</reference>